<dbReference type="InterPro" id="IPR049625">
    <property type="entry name" value="Glyco_transf_61_cat"/>
</dbReference>
<evidence type="ECO:0000256" key="2">
    <source>
        <dbReference type="ARBA" id="ARBA00022676"/>
    </source>
</evidence>
<sequence length="330" mass="36981">MSLIHVITVTTTPRRSSCQIYHNTPALVFSAGGYTGNIFHDFNDGIIPLFITIETLFNGRDVTLVVANFTDWWYSKYEILLSQLTSHRVINLHNQTATHCFPSAAVGLVSHGPMTVDPTLLPSRKTFLDFRALLGAAYDNCHVPPPPPLKGIPRLVFVSRAGPTGRVILNQDDVVRAAEEVGFDVVVFRPNKFTWLCDAYKLIDGSHAVFGVHGAAMTHALFLRPGAVFVQVVPLGNEWLAETYFKKVAVEGMKFEYLEYKVRAAESSLVEKYGKDGAMIVEAREIASKNWTALDTVYLKGQDVRLDVERIRVYLRIAYLKARRFMEENG</sequence>
<dbReference type="EMBL" id="BSYO01000030">
    <property type="protein sequence ID" value="GMH26174.1"/>
    <property type="molecule type" value="Genomic_DNA"/>
</dbReference>
<dbReference type="Pfam" id="PF04577">
    <property type="entry name" value="Glyco_transf_61"/>
    <property type="match status" value="1"/>
</dbReference>
<dbReference type="InterPro" id="IPR007657">
    <property type="entry name" value="Glycosyltransferase_61"/>
</dbReference>
<name>A0AAD3Y3P3_NEPGR</name>
<comment type="caution">
    <text evidence="6">The sequence shown here is derived from an EMBL/GenBank/DDBJ whole genome shotgun (WGS) entry which is preliminary data.</text>
</comment>
<dbReference type="PANTHER" id="PTHR20961:SF98">
    <property type="entry name" value="GLYCOSYLTRANSFERASE"/>
    <property type="match status" value="1"/>
</dbReference>
<dbReference type="GO" id="GO:0000139">
    <property type="term" value="C:Golgi membrane"/>
    <property type="evidence" value="ECO:0007669"/>
    <property type="project" value="UniProtKB-SubCell"/>
</dbReference>
<comment type="subcellular location">
    <subcellularLocation>
        <location evidence="1">Golgi apparatus membrane</location>
        <topology evidence="1">Single-pass type II membrane protein</topology>
    </subcellularLocation>
</comment>
<accession>A0AAD3Y3P3</accession>
<gene>
    <name evidence="6" type="ORF">Nepgr_028017</name>
</gene>
<feature type="domain" description="Glycosyltransferase 61 catalytic" evidence="5">
    <location>
        <begin position="130"/>
        <end position="230"/>
    </location>
</feature>
<evidence type="ECO:0000256" key="1">
    <source>
        <dbReference type="ARBA" id="ARBA00004323"/>
    </source>
</evidence>
<evidence type="ECO:0000259" key="5">
    <source>
        <dbReference type="Pfam" id="PF04577"/>
    </source>
</evidence>
<dbReference type="AlphaFoldDB" id="A0AAD3Y3P3"/>
<evidence type="ECO:0000313" key="6">
    <source>
        <dbReference type="EMBL" id="GMH26174.1"/>
    </source>
</evidence>
<dbReference type="Proteomes" id="UP001279734">
    <property type="component" value="Unassembled WGS sequence"/>
</dbReference>
<evidence type="ECO:0000256" key="3">
    <source>
        <dbReference type="ARBA" id="ARBA00022679"/>
    </source>
</evidence>
<evidence type="ECO:0000256" key="4">
    <source>
        <dbReference type="ARBA" id="ARBA00023180"/>
    </source>
</evidence>
<proteinExistence type="predicted"/>
<protein>
    <recommendedName>
        <fullName evidence="5">Glycosyltransferase 61 catalytic domain-containing protein</fullName>
    </recommendedName>
</protein>
<keyword evidence="2" id="KW-0328">Glycosyltransferase</keyword>
<organism evidence="6 7">
    <name type="scientific">Nepenthes gracilis</name>
    <name type="common">Slender pitcher plant</name>
    <dbReference type="NCBI Taxonomy" id="150966"/>
    <lineage>
        <taxon>Eukaryota</taxon>
        <taxon>Viridiplantae</taxon>
        <taxon>Streptophyta</taxon>
        <taxon>Embryophyta</taxon>
        <taxon>Tracheophyta</taxon>
        <taxon>Spermatophyta</taxon>
        <taxon>Magnoliopsida</taxon>
        <taxon>eudicotyledons</taxon>
        <taxon>Gunneridae</taxon>
        <taxon>Pentapetalae</taxon>
        <taxon>Caryophyllales</taxon>
        <taxon>Nepenthaceae</taxon>
        <taxon>Nepenthes</taxon>
    </lineage>
</organism>
<keyword evidence="7" id="KW-1185">Reference proteome</keyword>
<keyword evidence="3" id="KW-0808">Transferase</keyword>
<keyword evidence="4" id="KW-0325">Glycoprotein</keyword>
<evidence type="ECO:0000313" key="7">
    <source>
        <dbReference type="Proteomes" id="UP001279734"/>
    </source>
</evidence>
<dbReference type="GO" id="GO:0016763">
    <property type="term" value="F:pentosyltransferase activity"/>
    <property type="evidence" value="ECO:0007669"/>
    <property type="project" value="UniProtKB-ARBA"/>
</dbReference>
<reference evidence="6" key="1">
    <citation type="submission" date="2023-05" db="EMBL/GenBank/DDBJ databases">
        <title>Nepenthes gracilis genome sequencing.</title>
        <authorList>
            <person name="Fukushima K."/>
        </authorList>
    </citation>
    <scope>NUCLEOTIDE SEQUENCE</scope>
    <source>
        <strain evidence="6">SING2019-196</strain>
    </source>
</reference>
<dbReference type="PANTHER" id="PTHR20961">
    <property type="entry name" value="GLYCOSYLTRANSFERASE"/>
    <property type="match status" value="1"/>
</dbReference>